<evidence type="ECO:0000256" key="5">
    <source>
        <dbReference type="ARBA" id="ARBA00023136"/>
    </source>
</evidence>
<dbReference type="Gene3D" id="2.60.40.1120">
    <property type="entry name" value="Carboxypeptidase-like, regulatory domain"/>
    <property type="match status" value="1"/>
</dbReference>
<dbReference type="SUPFAM" id="SSF49464">
    <property type="entry name" value="Carboxypeptidase regulatory domain-like"/>
    <property type="match status" value="1"/>
</dbReference>
<keyword evidence="10" id="KW-0675">Receptor</keyword>
<dbReference type="RefSeq" id="WP_190302027.1">
    <property type="nucleotide sequence ID" value="NZ_JACOIJ010000012.1"/>
</dbReference>
<keyword evidence="2 7" id="KW-0813">Transport</keyword>
<evidence type="ECO:0000256" key="8">
    <source>
        <dbReference type="SAM" id="SignalP"/>
    </source>
</evidence>
<keyword evidence="8" id="KW-0732">Signal</keyword>
<protein>
    <submittedName>
        <fullName evidence="10">TonB-dependent receptor</fullName>
    </submittedName>
</protein>
<feature type="signal peptide" evidence="8">
    <location>
        <begin position="1"/>
        <end position="27"/>
    </location>
</feature>
<dbReference type="InterPro" id="IPR037066">
    <property type="entry name" value="Plug_dom_sf"/>
</dbReference>
<keyword evidence="3 7" id="KW-1134">Transmembrane beta strand</keyword>
<dbReference type="InterPro" id="IPR008969">
    <property type="entry name" value="CarboxyPept-like_regulatory"/>
</dbReference>
<keyword evidence="5 7" id="KW-0472">Membrane</keyword>
<name>A0ABR7YE28_9SPHI</name>
<dbReference type="Proteomes" id="UP000651271">
    <property type="component" value="Unassembled WGS sequence"/>
</dbReference>
<sequence length="1008" mass="111036">MKNKSVFLYALAILLSISSGFWNPIKAQETKPIINASLVGTVIDADTKEPIEGATIQLEAVTHSVKTDRQGKFQFVTGQKLPFTATISYVGYESQIFVFKTSPAVVELKPKSNGLDEVVVVGYGTQKKKDVVGSVAKVSGQALEDIQSSGVDQLLQGQASGVLVSANSSVPGTGIFLRVRGSTSINASNNPLYVVDGVFINNTSLQTIGTGGQETSPLADINPSDIESIEILKDASATAIYGARGANGVVIITTKRGKAGKNNIGFSLSKSYSNAPKKWKTLTAEQEAILQNETWINDGKDFSKRPFRPVSDGGKGNPEDLTTYDRIGLIFQTAESENVDLSLSGGNEKTQYYLGGSFANQEAIVKPDWFKRYNIKINLDNKITEKVKVGTSTSLVRTIRNMSANGNVPNGTVNGALYTPSYYPIFTSDGNYNRPVFFENPLATINESNFKAEGSRVISNVYGSYSILKNLIFKTSWSIDFNENYENNYYNSKMFLGQPNGEATSATSRLTSLINEQTLSYLTTINDNNQLSLVIGNTLQKESHDLTSVTGIGFPSDEFTKIASSATQYGTSRSTASALVSFFGKGTYIYADKYILDASIRADGSSRFGKENRWAYFPSIGGAWRISQESFLADIQWLSDLKLKASYGITGNQNGINDFSSRGLWSGGYNYLNASGIFPSQLANPNLKWETTSQFNAGFEIGFIKNNFNIEFNYYDKYTKDLLLSNPISSKLGFSSQLSNVGEMSNKGFEFAFNGKLVDKANFKWNTNLNISRNINLIEKLNSTILLNRTILKEGNPLYSFYAHKQIGVNPENGEVLFEDLNNDGLATDADLQIIGNAWPKFTGGFNNDFFLWDKLDIKSLFYFSVGNKMWNNTRYRMGHGGSRNDAFAMLEEQLNRWQKPGDITDVPRMTASGNNASIIPSRFMEDGSYLRLRNVSLGYHFKGKVLERAHIKNLRLYLAATNLLTFTKYSGVDPEVNTTGADQNQIGYDQAIAPQPRTFQLGVNLTL</sequence>
<proteinExistence type="inferred from homology"/>
<evidence type="ECO:0000259" key="9">
    <source>
        <dbReference type="Pfam" id="PF07715"/>
    </source>
</evidence>
<evidence type="ECO:0000256" key="6">
    <source>
        <dbReference type="ARBA" id="ARBA00023237"/>
    </source>
</evidence>
<dbReference type="InterPro" id="IPR039426">
    <property type="entry name" value="TonB-dep_rcpt-like"/>
</dbReference>
<dbReference type="Gene3D" id="2.40.170.20">
    <property type="entry name" value="TonB-dependent receptor, beta-barrel domain"/>
    <property type="match status" value="1"/>
</dbReference>
<reference evidence="10 11" key="1">
    <citation type="submission" date="2020-08" db="EMBL/GenBank/DDBJ databases">
        <title>Sphingobacterium sp. DN04309 isolated from aquaculture water.</title>
        <authorList>
            <person name="Zhang M."/>
        </authorList>
    </citation>
    <scope>NUCLEOTIDE SEQUENCE [LARGE SCALE GENOMIC DNA]</scope>
    <source>
        <strain evidence="10 11">DN04309</strain>
    </source>
</reference>
<comment type="caution">
    <text evidence="10">The sequence shown here is derived from an EMBL/GenBank/DDBJ whole genome shotgun (WGS) entry which is preliminary data.</text>
</comment>
<organism evidence="10 11">
    <name type="scientific">Sphingobacterium litopenaei</name>
    <dbReference type="NCBI Taxonomy" id="2763500"/>
    <lineage>
        <taxon>Bacteria</taxon>
        <taxon>Pseudomonadati</taxon>
        <taxon>Bacteroidota</taxon>
        <taxon>Sphingobacteriia</taxon>
        <taxon>Sphingobacteriales</taxon>
        <taxon>Sphingobacteriaceae</taxon>
        <taxon>Sphingobacterium</taxon>
    </lineage>
</organism>
<accession>A0ABR7YE28</accession>
<dbReference type="Pfam" id="PF13715">
    <property type="entry name" value="CarbopepD_reg_2"/>
    <property type="match status" value="1"/>
</dbReference>
<dbReference type="PROSITE" id="PS52016">
    <property type="entry name" value="TONB_DEPENDENT_REC_3"/>
    <property type="match status" value="1"/>
</dbReference>
<evidence type="ECO:0000256" key="3">
    <source>
        <dbReference type="ARBA" id="ARBA00022452"/>
    </source>
</evidence>
<dbReference type="Pfam" id="PF07715">
    <property type="entry name" value="Plug"/>
    <property type="match status" value="1"/>
</dbReference>
<keyword evidence="11" id="KW-1185">Reference proteome</keyword>
<dbReference type="InterPro" id="IPR023996">
    <property type="entry name" value="TonB-dep_OMP_SusC/RagA"/>
</dbReference>
<dbReference type="Gene3D" id="2.170.130.10">
    <property type="entry name" value="TonB-dependent receptor, plug domain"/>
    <property type="match status" value="1"/>
</dbReference>
<dbReference type="NCBIfam" id="TIGR04056">
    <property type="entry name" value="OMP_RagA_SusC"/>
    <property type="match status" value="1"/>
</dbReference>
<keyword evidence="4 7" id="KW-0812">Transmembrane</keyword>
<evidence type="ECO:0000256" key="7">
    <source>
        <dbReference type="PROSITE-ProRule" id="PRU01360"/>
    </source>
</evidence>
<comment type="similarity">
    <text evidence="7">Belongs to the TonB-dependent receptor family.</text>
</comment>
<feature type="domain" description="TonB-dependent receptor plug" evidence="9">
    <location>
        <begin position="127"/>
        <end position="249"/>
    </location>
</feature>
<evidence type="ECO:0000256" key="1">
    <source>
        <dbReference type="ARBA" id="ARBA00004571"/>
    </source>
</evidence>
<evidence type="ECO:0000313" key="11">
    <source>
        <dbReference type="Proteomes" id="UP000651271"/>
    </source>
</evidence>
<dbReference type="InterPro" id="IPR036942">
    <property type="entry name" value="Beta-barrel_TonB_sf"/>
</dbReference>
<feature type="chain" id="PRO_5045952065" evidence="8">
    <location>
        <begin position="28"/>
        <end position="1008"/>
    </location>
</feature>
<dbReference type="InterPro" id="IPR012910">
    <property type="entry name" value="Plug_dom"/>
</dbReference>
<dbReference type="EMBL" id="JACOIJ010000012">
    <property type="protein sequence ID" value="MBD1429530.1"/>
    <property type="molecule type" value="Genomic_DNA"/>
</dbReference>
<dbReference type="SUPFAM" id="SSF56935">
    <property type="entry name" value="Porins"/>
    <property type="match status" value="1"/>
</dbReference>
<keyword evidence="6 7" id="KW-0998">Cell outer membrane</keyword>
<dbReference type="NCBIfam" id="TIGR04057">
    <property type="entry name" value="SusC_RagA_signa"/>
    <property type="match status" value="1"/>
</dbReference>
<dbReference type="InterPro" id="IPR023997">
    <property type="entry name" value="TonB-dep_OMP_SusC/RagA_CS"/>
</dbReference>
<evidence type="ECO:0000256" key="4">
    <source>
        <dbReference type="ARBA" id="ARBA00022692"/>
    </source>
</evidence>
<evidence type="ECO:0000313" key="10">
    <source>
        <dbReference type="EMBL" id="MBD1429530.1"/>
    </source>
</evidence>
<evidence type="ECO:0000256" key="2">
    <source>
        <dbReference type="ARBA" id="ARBA00022448"/>
    </source>
</evidence>
<gene>
    <name evidence="10" type="ORF">H8B04_08105</name>
</gene>
<comment type="subcellular location">
    <subcellularLocation>
        <location evidence="1 7">Cell outer membrane</location>
        <topology evidence="1 7">Multi-pass membrane protein</topology>
    </subcellularLocation>
</comment>